<sequence length="103" mass="11476">MMAARHYFARTEDGYHVDDPSHVALVVLINELNHVDNTFITIQPAIGDPGWHASVSLREDDTYEVVCRDDLRQDHRISSLTDPGRVADDLSSWLAGCVADTTP</sequence>
<keyword evidence="2" id="KW-1185">Reference proteome</keyword>
<protein>
    <submittedName>
        <fullName evidence="1">Uncharacterized protein</fullName>
    </submittedName>
</protein>
<dbReference type="EMBL" id="JBHMQT010000032">
    <property type="protein sequence ID" value="MFC0863487.1"/>
    <property type="molecule type" value="Genomic_DNA"/>
</dbReference>
<accession>A0ABV6U4X0</accession>
<organism evidence="1 2">
    <name type="scientific">Sphaerimonospora cavernae</name>
    <dbReference type="NCBI Taxonomy" id="1740611"/>
    <lineage>
        <taxon>Bacteria</taxon>
        <taxon>Bacillati</taxon>
        <taxon>Actinomycetota</taxon>
        <taxon>Actinomycetes</taxon>
        <taxon>Streptosporangiales</taxon>
        <taxon>Streptosporangiaceae</taxon>
        <taxon>Sphaerimonospora</taxon>
    </lineage>
</organism>
<dbReference type="Proteomes" id="UP001589870">
    <property type="component" value="Unassembled WGS sequence"/>
</dbReference>
<gene>
    <name evidence="1" type="ORF">ACFHYQ_14395</name>
</gene>
<evidence type="ECO:0000313" key="1">
    <source>
        <dbReference type="EMBL" id="MFC0863487.1"/>
    </source>
</evidence>
<name>A0ABV6U4X0_9ACTN</name>
<reference evidence="1 2" key="1">
    <citation type="submission" date="2024-09" db="EMBL/GenBank/DDBJ databases">
        <authorList>
            <person name="Sun Q."/>
            <person name="Mori K."/>
        </authorList>
    </citation>
    <scope>NUCLEOTIDE SEQUENCE [LARGE SCALE GENOMIC DNA]</scope>
    <source>
        <strain evidence="1 2">TBRC 1851</strain>
    </source>
</reference>
<proteinExistence type="predicted"/>
<comment type="caution">
    <text evidence="1">The sequence shown here is derived from an EMBL/GenBank/DDBJ whole genome shotgun (WGS) entry which is preliminary data.</text>
</comment>
<dbReference type="RefSeq" id="WP_394301632.1">
    <property type="nucleotide sequence ID" value="NZ_JBHMQT010000032.1"/>
</dbReference>
<evidence type="ECO:0000313" key="2">
    <source>
        <dbReference type="Proteomes" id="UP001589870"/>
    </source>
</evidence>